<dbReference type="Proteomes" id="UP001454086">
    <property type="component" value="Unassembled WGS sequence"/>
</dbReference>
<gene>
    <name evidence="4" type="ORF">WMQ36_21025</name>
</gene>
<feature type="region of interest" description="Disordered" evidence="3">
    <location>
        <begin position="100"/>
        <end position="128"/>
    </location>
</feature>
<dbReference type="InterPro" id="IPR025875">
    <property type="entry name" value="Leu-rich_rpt_4"/>
</dbReference>
<protein>
    <submittedName>
        <fullName evidence="4">Leucine-rich repeat domain-containing protein</fullName>
    </submittedName>
</protein>
<evidence type="ECO:0000313" key="5">
    <source>
        <dbReference type="Proteomes" id="UP001454086"/>
    </source>
</evidence>
<feature type="compositionally biased region" description="Basic and acidic residues" evidence="3">
    <location>
        <begin position="100"/>
        <end position="110"/>
    </location>
</feature>
<dbReference type="PANTHER" id="PTHR46652">
    <property type="entry name" value="LEUCINE-RICH REPEAT AND IQ DOMAIN-CONTAINING PROTEIN 1-RELATED"/>
    <property type="match status" value="1"/>
</dbReference>
<name>A0ABV1DEA3_9FIRM</name>
<dbReference type="InterPro" id="IPR001611">
    <property type="entry name" value="Leu-rich_rpt"/>
</dbReference>
<proteinExistence type="predicted"/>
<dbReference type="SMART" id="SM00365">
    <property type="entry name" value="LRR_SD22"/>
    <property type="match status" value="2"/>
</dbReference>
<dbReference type="InterPro" id="IPR050836">
    <property type="entry name" value="SDS22/Internalin_LRR"/>
</dbReference>
<reference evidence="4 5" key="1">
    <citation type="submission" date="2024-03" db="EMBL/GenBank/DDBJ databases">
        <title>Human intestinal bacterial collection.</title>
        <authorList>
            <person name="Pauvert C."/>
            <person name="Hitch T.C.A."/>
            <person name="Clavel T."/>
        </authorList>
    </citation>
    <scope>NUCLEOTIDE SEQUENCE [LARGE SCALE GENOMIC DNA]</scope>
    <source>
        <strain evidence="4 5">CLA-SR-H021</strain>
    </source>
</reference>
<dbReference type="PANTHER" id="PTHR46652:SF3">
    <property type="entry name" value="LEUCINE-RICH REPEAT-CONTAINING PROTEIN 9"/>
    <property type="match status" value="1"/>
</dbReference>
<keyword evidence="5" id="KW-1185">Reference proteome</keyword>
<evidence type="ECO:0000313" key="4">
    <source>
        <dbReference type="EMBL" id="MEQ2427454.1"/>
    </source>
</evidence>
<dbReference type="SUPFAM" id="SSF52058">
    <property type="entry name" value="L domain-like"/>
    <property type="match status" value="1"/>
</dbReference>
<evidence type="ECO:0000256" key="3">
    <source>
        <dbReference type="SAM" id="MobiDB-lite"/>
    </source>
</evidence>
<dbReference type="Pfam" id="PF12799">
    <property type="entry name" value="LRR_4"/>
    <property type="match status" value="1"/>
</dbReference>
<organism evidence="4 5">
    <name type="scientific">Enterocloster hominis</name>
    <name type="common">ex Hitch et al. 2024</name>
    <dbReference type="NCBI Taxonomy" id="1917870"/>
    <lineage>
        <taxon>Bacteria</taxon>
        <taxon>Bacillati</taxon>
        <taxon>Bacillota</taxon>
        <taxon>Clostridia</taxon>
        <taxon>Lachnospirales</taxon>
        <taxon>Lachnospiraceae</taxon>
        <taxon>Enterocloster</taxon>
    </lineage>
</organism>
<sequence>MESGKGWDVVLEGGLCEGGLCEEGLTAGGLCGGGLDAGGTYVEGLCEGASSAGLLHMRGAYGGCFLAVLLCSLLLSACSPISDVSSSQAAIGHTDVTDDGRVDAAGDGHTDNTAAGQSGDTASMPSALPGALEPSEYVTFTDWDGKIQTISGSASTASITICNGTDYAKLSRLTGLRDLRLAFHSFSPDDLEPLKTLTRLEVLNVSYEGLTDISALSGLGNLRDLCLIGNQIKDISPLSGLHKLEELRLQSNDIEDLSPLADLRKLSLLCLDCNPVRDITPLSGLGTHTYLTLSGTNLAWDDWEPVKHVVDVSGRPPVENAGAVSCPQNWVKRIQGAYPDGTILTLDYDDYNGDGAYEAFAFVADGKETASRVFEGYMGALVFVTEESMEEVKRETRGQYVSGYYRFEDIKVISLTDLDAFTSSTSYLWTVRDGSPRPMNLSGLGMGFHMDEMGNVCLLRSAYDGSVSYMEMGDGRSEPFVSGHSYKPYYFFYENGDFTEYGAILVTMDEFLACQGAKEVLGEAETDGFQVDGILFRGNGLIHLNLRRDHEDENGYDSRYQTFRMRPGKMTLIDSDMGTYRESLTDYGQEEKTVKVVYPSGLPAYDR</sequence>
<accession>A0ABV1DEA3</accession>
<keyword evidence="1" id="KW-0433">Leucine-rich repeat</keyword>
<evidence type="ECO:0000256" key="1">
    <source>
        <dbReference type="ARBA" id="ARBA00022614"/>
    </source>
</evidence>
<dbReference type="RefSeq" id="WP_050927254.1">
    <property type="nucleotide sequence ID" value="NZ_JBBMFM010000106.1"/>
</dbReference>
<dbReference type="Gene3D" id="3.80.10.10">
    <property type="entry name" value="Ribonuclease Inhibitor"/>
    <property type="match status" value="1"/>
</dbReference>
<dbReference type="EMBL" id="JBBMFM010000106">
    <property type="protein sequence ID" value="MEQ2427454.1"/>
    <property type="molecule type" value="Genomic_DNA"/>
</dbReference>
<keyword evidence="2" id="KW-0677">Repeat</keyword>
<dbReference type="InterPro" id="IPR032675">
    <property type="entry name" value="LRR_dom_sf"/>
</dbReference>
<comment type="caution">
    <text evidence="4">The sequence shown here is derived from an EMBL/GenBank/DDBJ whole genome shotgun (WGS) entry which is preliminary data.</text>
</comment>
<feature type="compositionally biased region" description="Polar residues" evidence="3">
    <location>
        <begin position="111"/>
        <end position="124"/>
    </location>
</feature>
<dbReference type="PROSITE" id="PS51450">
    <property type="entry name" value="LRR"/>
    <property type="match status" value="2"/>
</dbReference>
<evidence type="ECO:0000256" key="2">
    <source>
        <dbReference type="ARBA" id="ARBA00022737"/>
    </source>
</evidence>